<dbReference type="Proteomes" id="UP000517916">
    <property type="component" value="Unassembled WGS sequence"/>
</dbReference>
<evidence type="ECO:0000313" key="3">
    <source>
        <dbReference type="Proteomes" id="UP000517916"/>
    </source>
</evidence>
<protein>
    <submittedName>
        <fullName evidence="2">Uncharacterized protein</fullName>
    </submittedName>
</protein>
<name>A0ABR6BIW1_9PSEU</name>
<dbReference type="EMBL" id="JACJID010000003">
    <property type="protein sequence ID" value="MBA8926824.1"/>
    <property type="molecule type" value="Genomic_DNA"/>
</dbReference>
<evidence type="ECO:0000256" key="1">
    <source>
        <dbReference type="SAM" id="MobiDB-lite"/>
    </source>
</evidence>
<feature type="region of interest" description="Disordered" evidence="1">
    <location>
        <begin position="24"/>
        <end position="44"/>
    </location>
</feature>
<proteinExistence type="predicted"/>
<accession>A0ABR6BIW1</accession>
<comment type="caution">
    <text evidence="2">The sequence shown here is derived from an EMBL/GenBank/DDBJ whole genome shotgun (WGS) entry which is preliminary data.</text>
</comment>
<organism evidence="2 3">
    <name type="scientific">Kutzneria viridogrisea</name>
    <dbReference type="NCBI Taxonomy" id="47990"/>
    <lineage>
        <taxon>Bacteria</taxon>
        <taxon>Bacillati</taxon>
        <taxon>Actinomycetota</taxon>
        <taxon>Actinomycetes</taxon>
        <taxon>Pseudonocardiales</taxon>
        <taxon>Pseudonocardiaceae</taxon>
        <taxon>Kutzneria</taxon>
    </lineage>
</organism>
<reference evidence="2 3" key="1">
    <citation type="submission" date="2020-08" db="EMBL/GenBank/DDBJ databases">
        <title>Genomic Encyclopedia of Archaeal and Bacterial Type Strains, Phase II (KMG-II): from individual species to whole genera.</title>
        <authorList>
            <person name="Goeker M."/>
        </authorList>
    </citation>
    <scope>NUCLEOTIDE SEQUENCE [LARGE SCALE GENOMIC DNA]</scope>
    <source>
        <strain evidence="2 3">DSM 43850</strain>
    </source>
</reference>
<sequence>MRAKRTETVLSAFLARHLGKLPRDAAKGRGRRSGYLTWGDSPGSPSCASVSQCKSLWSANGMTTACTRWDTERGGSPVAVEELRTPARSASQLAVLRTATRQTECGMASAHTAREAGSVDQRVQQRVPRAGAGNGLGLSITKRLRAPCACLCSLVTSPTLAWCASPLSAEQEQGSGQDRCHLIGCACQVLRSRRGPWFPAMSWRPGNRAVPGWPSVGATTGRWCQVHSMGRGTCRWDRSTSSRCRRGAGRRLHTAGTAAAGGRCWRAEPPAEERTRSASLPNLIWRYSESAGGPLVCQPLLRLVPEDERGRLVTQSGPKLAEAEA</sequence>
<gene>
    <name evidence="2" type="ORF">BC739_004030</name>
</gene>
<evidence type="ECO:0000313" key="2">
    <source>
        <dbReference type="EMBL" id="MBA8926824.1"/>
    </source>
</evidence>
<keyword evidence="3" id="KW-1185">Reference proteome</keyword>